<keyword evidence="5" id="KW-1185">Reference proteome</keyword>
<evidence type="ECO:0000313" key="3">
    <source>
        <dbReference type="EMBL" id="OAV88880.1"/>
    </source>
</evidence>
<reference evidence="4 5" key="3">
    <citation type="journal article" date="2017" name="G3 (Bethesda)">
        <title>Comparative analysis highlights variable genome content of wheat rusts and divergence of the mating loci.</title>
        <authorList>
            <person name="Cuomo C.A."/>
            <person name="Bakkeren G."/>
            <person name="Khalil H.B."/>
            <person name="Panwar V."/>
            <person name="Joly D."/>
            <person name="Linning R."/>
            <person name="Sakthikumar S."/>
            <person name="Song X."/>
            <person name="Adiconis X."/>
            <person name="Fan L."/>
            <person name="Goldberg J.M."/>
            <person name="Levin J.Z."/>
            <person name="Young S."/>
            <person name="Zeng Q."/>
            <person name="Anikster Y."/>
            <person name="Bruce M."/>
            <person name="Wang M."/>
            <person name="Yin C."/>
            <person name="McCallum B."/>
            <person name="Szabo L.J."/>
            <person name="Hulbert S."/>
            <person name="Chen X."/>
            <person name="Fellers J.P."/>
        </authorList>
    </citation>
    <scope>NUCLEOTIDE SEQUENCE</scope>
    <source>
        <strain evidence="5">Isolate 1-1 / race 1 (BBBD)</strain>
        <strain evidence="4">isolate 1-1 / race 1 (BBBD)</strain>
    </source>
</reference>
<evidence type="ECO:0000256" key="1">
    <source>
        <dbReference type="PROSITE-ProRule" id="PRU00175"/>
    </source>
</evidence>
<keyword evidence="1" id="KW-0863">Zinc-finger</keyword>
<reference evidence="3" key="1">
    <citation type="submission" date="2009-11" db="EMBL/GenBank/DDBJ databases">
        <authorList>
            <consortium name="The Broad Institute Genome Sequencing Platform"/>
            <person name="Ward D."/>
            <person name="Feldgarden M."/>
            <person name="Earl A."/>
            <person name="Young S.K."/>
            <person name="Zeng Q."/>
            <person name="Koehrsen M."/>
            <person name="Alvarado L."/>
            <person name="Berlin A."/>
            <person name="Bochicchio J."/>
            <person name="Borenstein D."/>
            <person name="Chapman S.B."/>
            <person name="Chen Z."/>
            <person name="Engels R."/>
            <person name="Freedman E."/>
            <person name="Gellesch M."/>
            <person name="Goldberg J."/>
            <person name="Griggs A."/>
            <person name="Gujja S."/>
            <person name="Heilman E."/>
            <person name="Heiman D."/>
            <person name="Hepburn T."/>
            <person name="Howarth C."/>
            <person name="Jen D."/>
            <person name="Larson L."/>
            <person name="Lewis B."/>
            <person name="Mehta T."/>
            <person name="Park D."/>
            <person name="Pearson M."/>
            <person name="Roberts A."/>
            <person name="Saif S."/>
            <person name="Shea T."/>
            <person name="Shenoy N."/>
            <person name="Sisk P."/>
            <person name="Stolte C."/>
            <person name="Sykes S."/>
            <person name="Thomson T."/>
            <person name="Walk T."/>
            <person name="White J."/>
            <person name="Yandava C."/>
            <person name="Izard J."/>
            <person name="Baranova O.V."/>
            <person name="Blanton J.M."/>
            <person name="Tanner A.C."/>
            <person name="Dewhirst F.E."/>
            <person name="Haas B."/>
            <person name="Nusbaum C."/>
            <person name="Birren B."/>
        </authorList>
    </citation>
    <scope>NUCLEOTIDE SEQUENCE [LARGE SCALE GENOMIC DNA]</scope>
    <source>
        <strain evidence="3">1-1 BBBD Race 1</strain>
    </source>
</reference>
<proteinExistence type="predicted"/>
<dbReference type="PROSITE" id="PS50089">
    <property type="entry name" value="ZF_RING_2"/>
    <property type="match status" value="1"/>
</dbReference>
<dbReference type="OrthoDB" id="10334834at2759"/>
<protein>
    <submittedName>
        <fullName evidence="4">RING-type domain-containing protein</fullName>
    </submittedName>
</protein>
<dbReference type="AlphaFoldDB" id="A0A180G8D6"/>
<gene>
    <name evidence="3" type="ORF">PTTG_01963</name>
</gene>
<dbReference type="SUPFAM" id="SSF57850">
    <property type="entry name" value="RING/U-box"/>
    <property type="match status" value="1"/>
</dbReference>
<reference evidence="3" key="2">
    <citation type="submission" date="2016-05" db="EMBL/GenBank/DDBJ databases">
        <title>Comparative analysis highlights variable genome content of wheat rusts and divergence of the mating loci.</title>
        <authorList>
            <person name="Cuomo C.A."/>
            <person name="Bakkeren G."/>
            <person name="Szabo L."/>
            <person name="Khalil H."/>
            <person name="Joly D."/>
            <person name="Goldberg J."/>
            <person name="Young S."/>
            <person name="Zeng Q."/>
            <person name="Fellers J."/>
        </authorList>
    </citation>
    <scope>NUCLEOTIDE SEQUENCE [LARGE SCALE GENOMIC DNA]</scope>
    <source>
        <strain evidence="3">1-1 BBBD Race 1</strain>
    </source>
</reference>
<name>A0A180G8D6_PUCT1</name>
<keyword evidence="1" id="KW-0862">Zinc</keyword>
<keyword evidence="1" id="KW-0479">Metal-binding</keyword>
<reference evidence="4" key="4">
    <citation type="submission" date="2025-05" db="UniProtKB">
        <authorList>
            <consortium name="EnsemblFungi"/>
        </authorList>
    </citation>
    <scope>IDENTIFICATION</scope>
    <source>
        <strain evidence="4">isolate 1-1 / race 1 (BBBD)</strain>
    </source>
</reference>
<dbReference type="EMBL" id="ADAS02000150">
    <property type="protein sequence ID" value="OAV88880.1"/>
    <property type="molecule type" value="Genomic_DNA"/>
</dbReference>
<feature type="domain" description="RING-type" evidence="2">
    <location>
        <begin position="65"/>
        <end position="109"/>
    </location>
</feature>
<dbReference type="GO" id="GO:0008270">
    <property type="term" value="F:zinc ion binding"/>
    <property type="evidence" value="ECO:0007669"/>
    <property type="project" value="UniProtKB-KW"/>
</dbReference>
<dbReference type="InterPro" id="IPR001841">
    <property type="entry name" value="Znf_RING"/>
</dbReference>
<evidence type="ECO:0000313" key="5">
    <source>
        <dbReference type="Proteomes" id="UP000005240"/>
    </source>
</evidence>
<evidence type="ECO:0000259" key="2">
    <source>
        <dbReference type="PROSITE" id="PS50089"/>
    </source>
</evidence>
<organism evidence="3">
    <name type="scientific">Puccinia triticina (isolate 1-1 / race 1 (BBBD))</name>
    <name type="common">Brown leaf rust fungus</name>
    <dbReference type="NCBI Taxonomy" id="630390"/>
    <lineage>
        <taxon>Eukaryota</taxon>
        <taxon>Fungi</taxon>
        <taxon>Dikarya</taxon>
        <taxon>Basidiomycota</taxon>
        <taxon>Pucciniomycotina</taxon>
        <taxon>Pucciniomycetes</taxon>
        <taxon>Pucciniales</taxon>
        <taxon>Pucciniaceae</taxon>
        <taxon>Puccinia</taxon>
    </lineage>
</organism>
<sequence>MPMCRPVASGPSKRETYVYIPPGIVADDEVYLSRDIIKEGLTQRDKSRSNWAGASHTWESPNPRCVFCNKSFDENHERTSRIPSCKHYSHRLCLEEKGSTGEKPCATCKMEADLIQQASINSGDGGIWDLLLKAYNHPISKLLNYANLAFSAHYFNLTGRIFRYLFNTAG</sequence>
<accession>A0A180G8D6</accession>
<dbReference type="EnsemblFungi" id="PTTG_01963-t43_1">
    <property type="protein sequence ID" value="PTTG_01963-t43_1-p1"/>
    <property type="gene ID" value="PTTG_01963"/>
</dbReference>
<dbReference type="VEuPathDB" id="FungiDB:PTTG_01963"/>
<evidence type="ECO:0000313" key="4">
    <source>
        <dbReference type="EnsemblFungi" id="PTTG_01963-t43_1-p1"/>
    </source>
</evidence>
<dbReference type="Proteomes" id="UP000005240">
    <property type="component" value="Unassembled WGS sequence"/>
</dbReference>